<dbReference type="PANTHER" id="PTHR43649:SF32">
    <property type="entry name" value="SUGAR BINDING SECRETED PROTEIN"/>
    <property type="match status" value="1"/>
</dbReference>
<dbReference type="AlphaFoldDB" id="A0A7W3ISD8"/>
<reference evidence="1 2" key="1">
    <citation type="submission" date="2020-07" db="EMBL/GenBank/DDBJ databases">
        <title>Sequencing the genomes of 1000 actinobacteria strains.</title>
        <authorList>
            <person name="Klenk H.-P."/>
        </authorList>
    </citation>
    <scope>NUCLEOTIDE SEQUENCE [LARGE SCALE GENOMIC DNA]</scope>
    <source>
        <strain evidence="1 2">DSM 100723</strain>
    </source>
</reference>
<dbReference type="Gene3D" id="3.40.190.10">
    <property type="entry name" value="Periplasmic binding protein-like II"/>
    <property type="match status" value="1"/>
</dbReference>
<dbReference type="EMBL" id="JACGWT010000003">
    <property type="protein sequence ID" value="MBA8794359.1"/>
    <property type="molecule type" value="Genomic_DNA"/>
</dbReference>
<dbReference type="PANTHER" id="PTHR43649">
    <property type="entry name" value="ARABINOSE-BINDING PROTEIN-RELATED"/>
    <property type="match status" value="1"/>
</dbReference>
<evidence type="ECO:0000313" key="1">
    <source>
        <dbReference type="EMBL" id="MBA8794359.1"/>
    </source>
</evidence>
<dbReference type="InterPro" id="IPR050490">
    <property type="entry name" value="Bact_solute-bd_prot1"/>
</dbReference>
<dbReference type="InterPro" id="IPR006059">
    <property type="entry name" value="SBP"/>
</dbReference>
<gene>
    <name evidence="1" type="ORF">FHX74_001978</name>
</gene>
<evidence type="ECO:0000313" key="2">
    <source>
        <dbReference type="Proteomes" id="UP000523079"/>
    </source>
</evidence>
<dbReference type="Pfam" id="PF13416">
    <property type="entry name" value="SBP_bac_8"/>
    <property type="match status" value="1"/>
</dbReference>
<proteinExistence type="predicted"/>
<name>A0A7W3ISD8_9ACTN</name>
<dbReference type="Proteomes" id="UP000523079">
    <property type="component" value="Unassembled WGS sequence"/>
</dbReference>
<organism evidence="1 2">
    <name type="scientific">Microlunatus kandeliicorticis</name>
    <dbReference type="NCBI Taxonomy" id="1759536"/>
    <lineage>
        <taxon>Bacteria</taxon>
        <taxon>Bacillati</taxon>
        <taxon>Actinomycetota</taxon>
        <taxon>Actinomycetes</taxon>
        <taxon>Propionibacteriales</taxon>
        <taxon>Propionibacteriaceae</taxon>
        <taxon>Microlunatus</taxon>
    </lineage>
</organism>
<dbReference type="RefSeq" id="WP_220483751.1">
    <property type="nucleotide sequence ID" value="NZ_JACGWT010000003.1"/>
</dbReference>
<accession>A0A7W3ISD8</accession>
<dbReference type="SUPFAM" id="SSF53850">
    <property type="entry name" value="Periplasmic binding protein-like II"/>
    <property type="match status" value="1"/>
</dbReference>
<protein>
    <submittedName>
        <fullName evidence="1">Cellobiose transport system substrate-binding protein</fullName>
    </submittedName>
</protein>
<keyword evidence="2" id="KW-1185">Reference proteome</keyword>
<sequence length="397" mass="43702">MSISSDPDLLVLWYWTRSINPNLLDQAARQIPDSTKRLRADVVGGNYDSKLRTSLAGGAYIPDIAGVNSNCSLYFPNEERFVDLNPLGGSELKSQFYDWKWQLGTTPKGRMCFWPMDTGPTGLYYRNDLFAKAGLPSDPDALGEAIKTWDGYLDVGTQLRKKLDIALDINAGAVFGCYLNSSEERYFDRQDRPIFSQSGSAVRKAWDLAVQAAKLGVTGNLQTSNDQNAGWSSGRVAGHLEAVWWGPILADTAPDTKGKWRLANQPVKPGNSGGSFLMVPTTSKDPQAAFDFIKWLTNAENQAKTFNTIQLFPSTPASFTGDTLKSDNSFYGGQEYQTFFRKAAEQVPITYVSPYENLCAPFGSELTNVETAGKDPNQAWDDAVAAVDQVLHKRGLV</sequence>
<comment type="caution">
    <text evidence="1">The sequence shown here is derived from an EMBL/GenBank/DDBJ whole genome shotgun (WGS) entry which is preliminary data.</text>
</comment>